<protein>
    <submittedName>
        <fullName evidence="2">Short-chain alcohol dehydrogenase-like protein</fullName>
    </submittedName>
</protein>
<gene>
    <name evidence="2" type="ordered locus">PHZ_c0959</name>
</gene>
<dbReference type="PANTHER" id="PTHR42760:SF40">
    <property type="entry name" value="3-OXOACYL-[ACYL-CARRIER-PROTEIN] REDUCTASE, CHLOROPLASTIC"/>
    <property type="match status" value="1"/>
</dbReference>
<accession>B4RHB3</accession>
<dbReference type="Pfam" id="PF13561">
    <property type="entry name" value="adh_short_C2"/>
    <property type="match status" value="1"/>
</dbReference>
<comment type="similarity">
    <text evidence="1">Belongs to the short-chain dehydrogenases/reductases (SDR) family.</text>
</comment>
<keyword evidence="3" id="KW-1185">Reference proteome</keyword>
<evidence type="ECO:0000256" key="1">
    <source>
        <dbReference type="ARBA" id="ARBA00006484"/>
    </source>
</evidence>
<dbReference type="STRING" id="450851.PHZ_c0959"/>
<evidence type="ECO:0000313" key="3">
    <source>
        <dbReference type="Proteomes" id="UP000001868"/>
    </source>
</evidence>
<dbReference type="CDD" id="cd05233">
    <property type="entry name" value="SDR_c"/>
    <property type="match status" value="1"/>
</dbReference>
<dbReference type="EMBL" id="CP000747">
    <property type="protein sequence ID" value="ACG77373.1"/>
    <property type="molecule type" value="Genomic_DNA"/>
</dbReference>
<dbReference type="Gene3D" id="3.40.50.720">
    <property type="entry name" value="NAD(P)-binding Rossmann-like Domain"/>
    <property type="match status" value="1"/>
</dbReference>
<dbReference type="PRINTS" id="PR00080">
    <property type="entry name" value="SDRFAMILY"/>
</dbReference>
<name>B4RHB3_PHEZH</name>
<dbReference type="InterPro" id="IPR036291">
    <property type="entry name" value="NAD(P)-bd_dom_sf"/>
</dbReference>
<proteinExistence type="inferred from homology"/>
<dbReference type="PRINTS" id="PR00081">
    <property type="entry name" value="GDHRDH"/>
</dbReference>
<dbReference type="HOGENOM" id="CLU_010194_1_3_5"/>
<dbReference type="InterPro" id="IPR002347">
    <property type="entry name" value="SDR_fam"/>
</dbReference>
<dbReference type="eggNOG" id="COG1028">
    <property type="taxonomic scope" value="Bacteria"/>
</dbReference>
<reference evidence="2 3" key="1">
    <citation type="journal article" date="2008" name="BMC Genomics">
        <title>Complete genome of Phenylobacterium zucineum - a novel facultative intracellular bacterium isolated from human erythroleukemia cell line K562.</title>
        <authorList>
            <person name="Luo Y."/>
            <person name="Xu X."/>
            <person name="Ding Z."/>
            <person name="Liu Z."/>
            <person name="Zhang B."/>
            <person name="Yan Z."/>
            <person name="Sun J."/>
            <person name="Hu S."/>
            <person name="Hu X."/>
        </authorList>
    </citation>
    <scope>NUCLEOTIDE SEQUENCE [LARGE SCALE GENOMIC DNA]</scope>
    <source>
        <strain evidence="2 3">HLK1</strain>
    </source>
</reference>
<dbReference type="KEGG" id="pzu:PHZ_c0959"/>
<dbReference type="AlphaFoldDB" id="B4RHB3"/>
<organism evidence="2 3">
    <name type="scientific">Phenylobacterium zucineum (strain HLK1)</name>
    <dbReference type="NCBI Taxonomy" id="450851"/>
    <lineage>
        <taxon>Bacteria</taxon>
        <taxon>Pseudomonadati</taxon>
        <taxon>Pseudomonadota</taxon>
        <taxon>Alphaproteobacteria</taxon>
        <taxon>Caulobacterales</taxon>
        <taxon>Caulobacteraceae</taxon>
        <taxon>Phenylobacterium</taxon>
    </lineage>
</organism>
<dbReference type="GO" id="GO:0030497">
    <property type="term" value="P:fatty acid elongation"/>
    <property type="evidence" value="ECO:0007669"/>
    <property type="project" value="TreeGrafter"/>
</dbReference>
<dbReference type="PANTHER" id="PTHR42760">
    <property type="entry name" value="SHORT-CHAIN DEHYDROGENASES/REDUCTASES FAMILY MEMBER"/>
    <property type="match status" value="1"/>
</dbReference>
<sequence length="256" mass="26362">MPGPPAAAKRAAKSVRESPALAPHILVTGSTRGIGAAIQAALAAKGARVVGHGRTDGPGVIGADLADPGAGDVLWDRALAALDGRIDVLVNNAGVFEAVAVDAPAEDWQGAWSRTMQINLQASADLCRRAVLHFREQGRGGRIVNIASRAAYRGDSPAHWHYAASKAGMVGMTKSIARGYAREEILAFAVCPGFVMTGMADEYLASRGGDKLLADIPLGRVASPEEVASVAAYLALEAPASMTGAVLDVNGASFVR</sequence>
<dbReference type="SUPFAM" id="SSF51735">
    <property type="entry name" value="NAD(P)-binding Rossmann-fold domains"/>
    <property type="match status" value="1"/>
</dbReference>
<dbReference type="Proteomes" id="UP000001868">
    <property type="component" value="Chromosome"/>
</dbReference>
<evidence type="ECO:0000313" key="2">
    <source>
        <dbReference type="EMBL" id="ACG77373.1"/>
    </source>
</evidence>
<dbReference type="GO" id="GO:0016616">
    <property type="term" value="F:oxidoreductase activity, acting on the CH-OH group of donors, NAD or NADP as acceptor"/>
    <property type="evidence" value="ECO:0007669"/>
    <property type="project" value="TreeGrafter"/>
</dbReference>